<evidence type="ECO:0000256" key="1">
    <source>
        <dbReference type="ARBA" id="ARBA00004442"/>
    </source>
</evidence>
<feature type="compositionally biased region" description="Low complexity" evidence="5">
    <location>
        <begin position="56"/>
        <end position="73"/>
    </location>
</feature>
<protein>
    <recommendedName>
        <fullName evidence="6">OmpA-like domain-containing protein</fullName>
    </recommendedName>
</protein>
<dbReference type="PRINTS" id="PR01021">
    <property type="entry name" value="OMPADOMAIN"/>
</dbReference>
<keyword evidence="2 4" id="KW-0472">Membrane</keyword>
<comment type="caution">
    <text evidence="7">The sequence shown here is derived from an EMBL/GenBank/DDBJ whole genome shotgun (WGS) entry which is preliminary data.</text>
</comment>
<evidence type="ECO:0000256" key="2">
    <source>
        <dbReference type="ARBA" id="ARBA00023136"/>
    </source>
</evidence>
<organism evidence="7 8">
    <name type="scientific">Cellulomonas oligotrophica</name>
    <dbReference type="NCBI Taxonomy" id="931536"/>
    <lineage>
        <taxon>Bacteria</taxon>
        <taxon>Bacillati</taxon>
        <taxon>Actinomycetota</taxon>
        <taxon>Actinomycetes</taxon>
        <taxon>Micrococcales</taxon>
        <taxon>Cellulomonadaceae</taxon>
        <taxon>Cellulomonas</taxon>
    </lineage>
</organism>
<dbReference type="SUPFAM" id="SSF103088">
    <property type="entry name" value="OmpA-like"/>
    <property type="match status" value="1"/>
</dbReference>
<reference evidence="7 8" key="1">
    <citation type="submission" date="2021-01" db="EMBL/GenBank/DDBJ databases">
        <title>Whole genome shotgun sequence of Cellulomonas oligotrophica NBRC 109435.</title>
        <authorList>
            <person name="Komaki H."/>
            <person name="Tamura T."/>
        </authorList>
    </citation>
    <scope>NUCLEOTIDE SEQUENCE [LARGE SCALE GENOMIC DNA]</scope>
    <source>
        <strain evidence="7 8">NBRC 109435</strain>
    </source>
</reference>
<dbReference type="PANTHER" id="PTHR30329">
    <property type="entry name" value="STATOR ELEMENT OF FLAGELLAR MOTOR COMPLEX"/>
    <property type="match status" value="1"/>
</dbReference>
<evidence type="ECO:0000313" key="8">
    <source>
        <dbReference type="Proteomes" id="UP000618382"/>
    </source>
</evidence>
<evidence type="ECO:0000256" key="5">
    <source>
        <dbReference type="SAM" id="MobiDB-lite"/>
    </source>
</evidence>
<dbReference type="PROSITE" id="PS51123">
    <property type="entry name" value="OMPA_2"/>
    <property type="match status" value="1"/>
</dbReference>
<dbReference type="InterPro" id="IPR036737">
    <property type="entry name" value="OmpA-like_sf"/>
</dbReference>
<dbReference type="Gene3D" id="3.30.1330.60">
    <property type="entry name" value="OmpA-like domain"/>
    <property type="match status" value="1"/>
</dbReference>
<dbReference type="InterPro" id="IPR006665">
    <property type="entry name" value="OmpA-like"/>
</dbReference>
<feature type="region of interest" description="Disordered" evidence="5">
    <location>
        <begin position="386"/>
        <end position="409"/>
    </location>
</feature>
<feature type="domain" description="OmpA-like" evidence="6">
    <location>
        <begin position="307"/>
        <end position="423"/>
    </location>
</feature>
<keyword evidence="3" id="KW-0998">Cell outer membrane</keyword>
<evidence type="ECO:0000259" key="6">
    <source>
        <dbReference type="PROSITE" id="PS51123"/>
    </source>
</evidence>
<comment type="subcellular location">
    <subcellularLocation>
        <location evidence="1">Cell outer membrane</location>
    </subcellularLocation>
</comment>
<dbReference type="InterPro" id="IPR050330">
    <property type="entry name" value="Bact_OuterMem_StrucFunc"/>
</dbReference>
<evidence type="ECO:0000256" key="3">
    <source>
        <dbReference type="ARBA" id="ARBA00023237"/>
    </source>
</evidence>
<dbReference type="InterPro" id="IPR006664">
    <property type="entry name" value="OMP_bac"/>
</dbReference>
<proteinExistence type="predicted"/>
<keyword evidence="8" id="KW-1185">Reference proteome</keyword>
<sequence>MRGVAGLRHGCDTWVTTARRVRPRFWSVPSLSRPVRNVAAATLVVGLLASCAATGDPAATRTRPPSTSPTADTGTPTAVPSDVPTVPGYAVGEVPPVPLVVLPDLAMLDASLAGFAIDVDDAVGDLPGVRVTTLRCDADAAAGSGELLAYGDGSGTFTGPDGEVVTYGDGSGSYTLNGTDVTVFGDGSGTYADGTTDVTSFGDGSGTYDDGTTSVTLFGDGSGTWSRGERSIQNFGDGSGVYQDGDVSWQNFGDGSGEYVSPTLTVQNFGDGTGTVDGVPVRAEPLPPVAPLGDFPSMGVIAPAPSCGTRLVLDATLLFDFDSAQVRPAAAATLDAVAEVLAGVPAARVEGHTDAISGTEYNQDLSERRAAAVVAALQERGASSDLDAVGHGETRPVAPNEVDGVDDPAGRQLNRRVEIVVPS</sequence>
<gene>
    <name evidence="7" type="ORF">Col01nite_00760</name>
</gene>
<name>A0ABQ4D6H9_9CELL</name>
<accession>A0ABQ4D6H9</accession>
<dbReference type="Pfam" id="PF00691">
    <property type="entry name" value="OmpA"/>
    <property type="match status" value="1"/>
</dbReference>
<dbReference type="PANTHER" id="PTHR30329:SF21">
    <property type="entry name" value="LIPOPROTEIN YIAD-RELATED"/>
    <property type="match status" value="1"/>
</dbReference>
<evidence type="ECO:0000256" key="4">
    <source>
        <dbReference type="PROSITE-ProRule" id="PRU00473"/>
    </source>
</evidence>
<evidence type="ECO:0000313" key="7">
    <source>
        <dbReference type="EMBL" id="GIG30917.1"/>
    </source>
</evidence>
<dbReference type="CDD" id="cd07185">
    <property type="entry name" value="OmpA_C-like"/>
    <property type="match status" value="1"/>
</dbReference>
<feature type="region of interest" description="Disordered" evidence="5">
    <location>
        <begin position="55"/>
        <end position="84"/>
    </location>
</feature>
<dbReference type="EMBL" id="BONN01000001">
    <property type="protein sequence ID" value="GIG30917.1"/>
    <property type="molecule type" value="Genomic_DNA"/>
</dbReference>
<dbReference type="Proteomes" id="UP000618382">
    <property type="component" value="Unassembled WGS sequence"/>
</dbReference>